<feature type="domain" description="DUF4332" evidence="1">
    <location>
        <begin position="104"/>
        <end position="197"/>
    </location>
</feature>
<dbReference type="AlphaFoldDB" id="H2CJR6"/>
<protein>
    <recommendedName>
        <fullName evidence="1">DUF4332 domain-containing protein</fullName>
    </recommendedName>
</protein>
<evidence type="ECO:0000259" key="1">
    <source>
        <dbReference type="Pfam" id="PF14229"/>
    </source>
</evidence>
<reference evidence="2 3" key="1">
    <citation type="submission" date="2011-10" db="EMBL/GenBank/DDBJ databases">
        <title>The Improved High-Quality Draft genome of Leptonema illini DSM 21528.</title>
        <authorList>
            <consortium name="US DOE Joint Genome Institute (JGI-PGF)"/>
            <person name="Lucas S."/>
            <person name="Copeland A."/>
            <person name="Lapidus A."/>
            <person name="Glavina del Rio T."/>
            <person name="Dalin E."/>
            <person name="Tice H."/>
            <person name="Bruce D."/>
            <person name="Goodwin L."/>
            <person name="Pitluck S."/>
            <person name="Peters L."/>
            <person name="Mikhailova N."/>
            <person name="Held B."/>
            <person name="Kyrpides N."/>
            <person name="Mavromatis K."/>
            <person name="Ivanova N."/>
            <person name="Markowitz V."/>
            <person name="Cheng J.-F."/>
            <person name="Hugenholtz P."/>
            <person name="Woyke T."/>
            <person name="Wu D."/>
            <person name="Gronow S."/>
            <person name="Wellnitz S."/>
            <person name="Brambilla E.-M."/>
            <person name="Klenk H.-P."/>
            <person name="Eisen J.A."/>
        </authorList>
    </citation>
    <scope>NUCLEOTIDE SEQUENCE [LARGE SCALE GENOMIC DNA]</scope>
    <source>
        <strain evidence="2 3">DSM 21528</strain>
    </source>
</reference>
<gene>
    <name evidence="2" type="ORF">Lepil_0273</name>
</gene>
<evidence type="ECO:0000313" key="2">
    <source>
        <dbReference type="EMBL" id="EHQ04980.1"/>
    </source>
</evidence>
<dbReference type="Pfam" id="PF14229">
    <property type="entry name" value="DUF4332"/>
    <property type="match status" value="1"/>
</dbReference>
<dbReference type="HOGENOM" id="CLU_1260139_0_0_12"/>
<keyword evidence="3" id="KW-1185">Reference proteome</keyword>
<accession>H2CJR6</accession>
<dbReference type="InterPro" id="IPR025567">
    <property type="entry name" value="DUF4332"/>
</dbReference>
<dbReference type="EMBL" id="JH597773">
    <property type="protein sequence ID" value="EHQ04980.1"/>
    <property type="molecule type" value="Genomic_DNA"/>
</dbReference>
<proteinExistence type="predicted"/>
<dbReference type="STRING" id="183.GCA_002009735_00570"/>
<dbReference type="RefSeq" id="WP_002769200.1">
    <property type="nucleotide sequence ID" value="NZ_JH597773.1"/>
</dbReference>
<dbReference type="Proteomes" id="UP000005737">
    <property type="component" value="Unassembled WGS sequence"/>
</dbReference>
<evidence type="ECO:0000313" key="3">
    <source>
        <dbReference type="Proteomes" id="UP000005737"/>
    </source>
</evidence>
<name>H2CJR6_9LEPT</name>
<organism evidence="2 3">
    <name type="scientific">Leptonema illini DSM 21528</name>
    <dbReference type="NCBI Taxonomy" id="929563"/>
    <lineage>
        <taxon>Bacteria</taxon>
        <taxon>Pseudomonadati</taxon>
        <taxon>Spirochaetota</taxon>
        <taxon>Spirochaetia</taxon>
        <taxon>Leptospirales</taxon>
        <taxon>Leptospiraceae</taxon>
        <taxon>Leptonema</taxon>
    </lineage>
</organism>
<sequence length="219" mass="25887">MNYQIDCLSFNTKQILDRIKRTDLVPSLEPIKEKADEILTKFKEAGLTNLEEIRKSLSSKKKLTDIALRLQIDENLLVLFKREIEGWIAKDRSIDEFDWIPIKNRKLLKESGISSSKEAFEKLNSATAREEISKSLKIDEETLREIYGISNLMRIRWLSPTFTRIFYDLHYTVEKLHQARADLLAKEVDDYNRKVHYYKGKIGERDMNRIILESQYVDR</sequence>